<dbReference type="GO" id="GO:0003700">
    <property type="term" value="F:DNA-binding transcription factor activity"/>
    <property type="evidence" value="ECO:0007669"/>
    <property type="project" value="TreeGrafter"/>
</dbReference>
<dbReference type="CDD" id="cd00093">
    <property type="entry name" value="HTH_XRE"/>
    <property type="match status" value="1"/>
</dbReference>
<gene>
    <name evidence="3" type="ORF">UFOPK3495_00413</name>
</gene>
<dbReference type="GO" id="GO:0005829">
    <property type="term" value="C:cytosol"/>
    <property type="evidence" value="ECO:0007669"/>
    <property type="project" value="TreeGrafter"/>
</dbReference>
<keyword evidence="1" id="KW-0238">DNA-binding</keyword>
<proteinExistence type="predicted"/>
<dbReference type="InterPro" id="IPR050807">
    <property type="entry name" value="TransReg_Diox_bact_type"/>
</dbReference>
<protein>
    <submittedName>
        <fullName evidence="3">Unannotated protein</fullName>
    </submittedName>
</protein>
<dbReference type="GO" id="GO:0003677">
    <property type="term" value="F:DNA binding"/>
    <property type="evidence" value="ECO:0007669"/>
    <property type="project" value="UniProtKB-KW"/>
</dbReference>
<dbReference type="PANTHER" id="PTHR46797">
    <property type="entry name" value="HTH-TYPE TRANSCRIPTIONAL REGULATOR"/>
    <property type="match status" value="1"/>
</dbReference>
<evidence type="ECO:0000259" key="2">
    <source>
        <dbReference type="PROSITE" id="PS50943"/>
    </source>
</evidence>
<dbReference type="EMBL" id="CAFBMC010000013">
    <property type="protein sequence ID" value="CAB4891572.1"/>
    <property type="molecule type" value="Genomic_DNA"/>
</dbReference>
<dbReference type="SMART" id="SM00530">
    <property type="entry name" value="HTH_XRE"/>
    <property type="match status" value="1"/>
</dbReference>
<evidence type="ECO:0000313" key="3">
    <source>
        <dbReference type="EMBL" id="CAB4891572.1"/>
    </source>
</evidence>
<name>A0A6J7F5K8_9ZZZZ</name>
<organism evidence="3">
    <name type="scientific">freshwater metagenome</name>
    <dbReference type="NCBI Taxonomy" id="449393"/>
    <lineage>
        <taxon>unclassified sequences</taxon>
        <taxon>metagenomes</taxon>
        <taxon>ecological metagenomes</taxon>
    </lineage>
</organism>
<accession>A0A6J7F5K8</accession>
<feature type="domain" description="HTH cro/C1-type" evidence="2">
    <location>
        <begin position="36"/>
        <end position="90"/>
    </location>
</feature>
<dbReference type="SUPFAM" id="SSF47413">
    <property type="entry name" value="lambda repressor-like DNA-binding domains"/>
    <property type="match status" value="1"/>
</dbReference>
<sequence>MAATSWDDVKAARSGDSAVEAAYAAAQLAFELGAQVRAMREERGWSQRELSALTGMSQPAIARFEAGGTTPTLPILERIAIAFDSTLSIQLKPKAVA</sequence>
<dbReference type="PROSITE" id="PS50943">
    <property type="entry name" value="HTH_CROC1"/>
    <property type="match status" value="1"/>
</dbReference>
<reference evidence="3" key="1">
    <citation type="submission" date="2020-05" db="EMBL/GenBank/DDBJ databases">
        <authorList>
            <person name="Chiriac C."/>
            <person name="Salcher M."/>
            <person name="Ghai R."/>
            <person name="Kavagutti S V."/>
        </authorList>
    </citation>
    <scope>NUCLEOTIDE SEQUENCE</scope>
</reference>
<evidence type="ECO:0000256" key="1">
    <source>
        <dbReference type="ARBA" id="ARBA00023125"/>
    </source>
</evidence>
<dbReference type="PANTHER" id="PTHR46797:SF1">
    <property type="entry name" value="METHYLPHOSPHONATE SYNTHASE"/>
    <property type="match status" value="1"/>
</dbReference>
<dbReference type="AlphaFoldDB" id="A0A6J7F5K8"/>
<dbReference type="InterPro" id="IPR001387">
    <property type="entry name" value="Cro/C1-type_HTH"/>
</dbReference>
<dbReference type="InterPro" id="IPR010982">
    <property type="entry name" value="Lambda_DNA-bd_dom_sf"/>
</dbReference>
<dbReference type="Pfam" id="PF01381">
    <property type="entry name" value="HTH_3"/>
    <property type="match status" value="1"/>
</dbReference>
<dbReference type="Gene3D" id="1.10.260.40">
    <property type="entry name" value="lambda repressor-like DNA-binding domains"/>
    <property type="match status" value="1"/>
</dbReference>